<dbReference type="Proteomes" id="UP001289374">
    <property type="component" value="Unassembled WGS sequence"/>
</dbReference>
<dbReference type="EMBL" id="JACGWL010000010">
    <property type="protein sequence ID" value="KAK4394421.1"/>
    <property type="molecule type" value="Genomic_DNA"/>
</dbReference>
<organism evidence="2 3">
    <name type="scientific">Sesamum angolense</name>
    <dbReference type="NCBI Taxonomy" id="2727404"/>
    <lineage>
        <taxon>Eukaryota</taxon>
        <taxon>Viridiplantae</taxon>
        <taxon>Streptophyta</taxon>
        <taxon>Embryophyta</taxon>
        <taxon>Tracheophyta</taxon>
        <taxon>Spermatophyta</taxon>
        <taxon>Magnoliopsida</taxon>
        <taxon>eudicotyledons</taxon>
        <taxon>Gunneridae</taxon>
        <taxon>Pentapetalae</taxon>
        <taxon>asterids</taxon>
        <taxon>lamiids</taxon>
        <taxon>Lamiales</taxon>
        <taxon>Pedaliaceae</taxon>
        <taxon>Sesamum</taxon>
    </lineage>
</organism>
<keyword evidence="3" id="KW-1185">Reference proteome</keyword>
<sequence>MASKNDQVVMNEKNNVNTDSQSPTGGKIVDTNHLNESNSASSIEISSKSTPLTIIPAMITDATAMKEQLAQMAQAITNLQKIVEDKYFKIAQLMSNQEHTNVEEPNDNHKHISFSNHVENEKQRWSQTPSKSTTTEQPKARLCIKAIYQTHQRLEDANELSATGTTGIKPGNFEELATRAHNMELSIAAE</sequence>
<feature type="compositionally biased region" description="Polar residues" evidence="1">
    <location>
        <begin position="1"/>
        <end position="24"/>
    </location>
</feature>
<feature type="region of interest" description="Disordered" evidence="1">
    <location>
        <begin position="118"/>
        <end position="138"/>
    </location>
</feature>
<comment type="caution">
    <text evidence="2">The sequence shown here is derived from an EMBL/GenBank/DDBJ whole genome shotgun (WGS) entry which is preliminary data.</text>
</comment>
<name>A0AAE1WJD6_9LAMI</name>
<gene>
    <name evidence="2" type="ORF">Sango_1912900</name>
</gene>
<feature type="compositionally biased region" description="Polar residues" evidence="1">
    <location>
        <begin position="125"/>
        <end position="137"/>
    </location>
</feature>
<evidence type="ECO:0000313" key="3">
    <source>
        <dbReference type="Proteomes" id="UP001289374"/>
    </source>
</evidence>
<evidence type="ECO:0000256" key="1">
    <source>
        <dbReference type="SAM" id="MobiDB-lite"/>
    </source>
</evidence>
<proteinExistence type="predicted"/>
<protein>
    <submittedName>
        <fullName evidence="2">Uncharacterized protein</fullName>
    </submittedName>
</protein>
<dbReference type="AlphaFoldDB" id="A0AAE1WJD6"/>
<reference evidence="2" key="2">
    <citation type="journal article" date="2024" name="Plant">
        <title>Genomic evolution and insights into agronomic trait innovations of Sesamum species.</title>
        <authorList>
            <person name="Miao H."/>
            <person name="Wang L."/>
            <person name="Qu L."/>
            <person name="Liu H."/>
            <person name="Sun Y."/>
            <person name="Le M."/>
            <person name="Wang Q."/>
            <person name="Wei S."/>
            <person name="Zheng Y."/>
            <person name="Lin W."/>
            <person name="Duan Y."/>
            <person name="Cao H."/>
            <person name="Xiong S."/>
            <person name="Wang X."/>
            <person name="Wei L."/>
            <person name="Li C."/>
            <person name="Ma Q."/>
            <person name="Ju M."/>
            <person name="Zhao R."/>
            <person name="Li G."/>
            <person name="Mu C."/>
            <person name="Tian Q."/>
            <person name="Mei H."/>
            <person name="Zhang T."/>
            <person name="Gao T."/>
            <person name="Zhang H."/>
        </authorList>
    </citation>
    <scope>NUCLEOTIDE SEQUENCE</scope>
    <source>
        <strain evidence="2">K16</strain>
    </source>
</reference>
<feature type="region of interest" description="Disordered" evidence="1">
    <location>
        <begin position="1"/>
        <end position="43"/>
    </location>
</feature>
<accession>A0AAE1WJD6</accession>
<reference evidence="2" key="1">
    <citation type="submission" date="2020-06" db="EMBL/GenBank/DDBJ databases">
        <authorList>
            <person name="Li T."/>
            <person name="Hu X."/>
            <person name="Zhang T."/>
            <person name="Song X."/>
            <person name="Zhang H."/>
            <person name="Dai N."/>
            <person name="Sheng W."/>
            <person name="Hou X."/>
            <person name="Wei L."/>
        </authorList>
    </citation>
    <scope>NUCLEOTIDE SEQUENCE</scope>
    <source>
        <strain evidence="2">K16</strain>
        <tissue evidence="2">Leaf</tissue>
    </source>
</reference>
<evidence type="ECO:0000313" key="2">
    <source>
        <dbReference type="EMBL" id="KAK4394421.1"/>
    </source>
</evidence>